<name>A0A5C1K7T5_9CAUD</name>
<reference evidence="1 2" key="1">
    <citation type="submission" date="2019-06" db="EMBL/GenBank/DDBJ databases">
        <title>A distant relative of Phikzvirus genus phages from a therapeutic phage collection.</title>
        <authorList>
            <person name="Hejnowicz M.S."/>
            <person name="Dabrowski K."/>
            <person name="Gawor J."/>
            <person name="Weber-Dabrowska B."/>
            <person name="Gromadka R."/>
            <person name="Lobocka M.B."/>
        </authorList>
    </citation>
    <scope>NUCLEOTIDE SEQUENCE [LARGE SCALE GENOMIC DNA]</scope>
</reference>
<organism evidence="1 2">
    <name type="scientific">Pseudomonas phage vB_PaeM_PS119XW</name>
    <dbReference type="NCBI Taxonomy" id="2601632"/>
    <lineage>
        <taxon>Viruses</taxon>
        <taxon>Duplodnaviria</taxon>
        <taxon>Heunggongvirae</taxon>
        <taxon>Uroviricota</taxon>
        <taxon>Caudoviricetes</taxon>
        <taxon>Chimalliviridae</taxon>
        <taxon>Pawinskivirus</taxon>
        <taxon>Pawinskivirus PS119XW</taxon>
    </lineage>
</organism>
<accession>A0A5C1K7T5</accession>
<dbReference type="Proteomes" id="UP000322144">
    <property type="component" value="Segment"/>
</dbReference>
<evidence type="ECO:0000313" key="1">
    <source>
        <dbReference type="EMBL" id="QEM41955.1"/>
    </source>
</evidence>
<keyword evidence="2" id="KW-1185">Reference proteome</keyword>
<proteinExistence type="predicted"/>
<dbReference type="GeneID" id="77936976"/>
<dbReference type="EMBL" id="MN103543">
    <property type="protein sequence ID" value="QEM41955.1"/>
    <property type="molecule type" value="Genomic_DNA"/>
</dbReference>
<dbReference type="KEGG" id="vg:77936976"/>
<protein>
    <submittedName>
        <fullName evidence="1">Uncharacterized protein</fullName>
    </submittedName>
</protein>
<sequence length="162" mass="18033">MVISQNTATEIDSQVAKGLSIGYFGKGDDLSQIPRMIGDWNIRTVEEQRSPGTGYIVAVPSNTRTRLIYAAGRIAWLVALGYSEQTAHVYLKASSTVAKRWDHEVAQFVLTNYGIDTFILEQALSDDNPKKYLEAQGYYSRVSRGKIIASCQILRNIRGLSK</sequence>
<evidence type="ECO:0000313" key="2">
    <source>
        <dbReference type="Proteomes" id="UP000322144"/>
    </source>
</evidence>
<dbReference type="RefSeq" id="YP_010660966.1">
    <property type="nucleotide sequence ID" value="NC_070882.1"/>
</dbReference>